<organism evidence="1 2">
    <name type="scientific">Populus trichocarpa</name>
    <name type="common">Western balsam poplar</name>
    <name type="synonym">Populus balsamifera subsp. trichocarpa</name>
    <dbReference type="NCBI Taxonomy" id="3694"/>
    <lineage>
        <taxon>Eukaryota</taxon>
        <taxon>Viridiplantae</taxon>
        <taxon>Streptophyta</taxon>
        <taxon>Embryophyta</taxon>
        <taxon>Tracheophyta</taxon>
        <taxon>Spermatophyta</taxon>
        <taxon>Magnoliopsida</taxon>
        <taxon>eudicotyledons</taxon>
        <taxon>Gunneridae</taxon>
        <taxon>Pentapetalae</taxon>
        <taxon>rosids</taxon>
        <taxon>fabids</taxon>
        <taxon>Malpighiales</taxon>
        <taxon>Salicaceae</taxon>
        <taxon>Saliceae</taxon>
        <taxon>Populus</taxon>
    </lineage>
</organism>
<evidence type="ECO:0000313" key="2">
    <source>
        <dbReference type="Proteomes" id="UP000006729"/>
    </source>
</evidence>
<keyword evidence="2" id="KW-1185">Reference proteome</keyword>
<accession>A0A3N7F6A7</accession>
<dbReference type="InParanoid" id="A0A3N7F6A7"/>
<dbReference type="AlphaFoldDB" id="A0A3N7F6A7"/>
<sequence>MFSQRIVPLSYRLHGRVNPRRPLYEKILANISKRFVFFHLKYFSFLVLLRGSEGFLMPAFALVTCPYSYHEGVNVVPFSVNT</sequence>
<dbReference type="Proteomes" id="UP000006729">
    <property type="component" value="Chromosome 5"/>
</dbReference>
<name>A0A3N7F6A7_POPTR</name>
<protein>
    <submittedName>
        <fullName evidence="1">Uncharacterized protein</fullName>
    </submittedName>
</protein>
<gene>
    <name evidence="1" type="ORF">POPTR_005G203550</name>
</gene>
<dbReference type="Gramene" id="Potri.005G203550.1.v4.1">
    <property type="protein sequence ID" value="Potri.005G203550.1.v4.1"/>
    <property type="gene ID" value="Potri.005G203550.v4.1"/>
</dbReference>
<evidence type="ECO:0000313" key="1">
    <source>
        <dbReference type="EMBL" id="RQO90810.1"/>
    </source>
</evidence>
<dbReference type="EMBL" id="CM009294">
    <property type="protein sequence ID" value="RQO90810.1"/>
    <property type="molecule type" value="Genomic_DNA"/>
</dbReference>
<reference evidence="1 2" key="1">
    <citation type="journal article" date="2006" name="Science">
        <title>The genome of black cottonwood, Populus trichocarpa (Torr. &amp; Gray).</title>
        <authorList>
            <person name="Tuskan G.A."/>
            <person name="Difazio S."/>
            <person name="Jansson S."/>
            <person name="Bohlmann J."/>
            <person name="Grigoriev I."/>
            <person name="Hellsten U."/>
            <person name="Putnam N."/>
            <person name="Ralph S."/>
            <person name="Rombauts S."/>
            <person name="Salamov A."/>
            <person name="Schein J."/>
            <person name="Sterck L."/>
            <person name="Aerts A."/>
            <person name="Bhalerao R.R."/>
            <person name="Bhalerao R.P."/>
            <person name="Blaudez D."/>
            <person name="Boerjan W."/>
            <person name="Brun A."/>
            <person name="Brunner A."/>
            <person name="Busov V."/>
            <person name="Campbell M."/>
            <person name="Carlson J."/>
            <person name="Chalot M."/>
            <person name="Chapman J."/>
            <person name="Chen G.L."/>
            <person name="Cooper D."/>
            <person name="Coutinho P.M."/>
            <person name="Couturier J."/>
            <person name="Covert S."/>
            <person name="Cronk Q."/>
            <person name="Cunningham R."/>
            <person name="Davis J."/>
            <person name="Degroeve S."/>
            <person name="Dejardin A."/>
            <person name="Depamphilis C."/>
            <person name="Detter J."/>
            <person name="Dirks B."/>
            <person name="Dubchak I."/>
            <person name="Duplessis S."/>
            <person name="Ehlting J."/>
            <person name="Ellis B."/>
            <person name="Gendler K."/>
            <person name="Goodstein D."/>
            <person name="Gribskov M."/>
            <person name="Grimwood J."/>
            <person name="Groover A."/>
            <person name="Gunter L."/>
            <person name="Hamberger B."/>
            <person name="Heinze B."/>
            <person name="Helariutta Y."/>
            <person name="Henrissat B."/>
            <person name="Holligan D."/>
            <person name="Holt R."/>
            <person name="Huang W."/>
            <person name="Islam-Faridi N."/>
            <person name="Jones S."/>
            <person name="Jones-Rhoades M."/>
            <person name="Jorgensen R."/>
            <person name="Joshi C."/>
            <person name="Kangasjarvi J."/>
            <person name="Karlsson J."/>
            <person name="Kelleher C."/>
            <person name="Kirkpatrick R."/>
            <person name="Kirst M."/>
            <person name="Kohler A."/>
            <person name="Kalluri U."/>
            <person name="Larimer F."/>
            <person name="Leebens-Mack J."/>
            <person name="Leple J.C."/>
            <person name="Locascio P."/>
            <person name="Lou Y."/>
            <person name="Lucas S."/>
            <person name="Martin F."/>
            <person name="Montanini B."/>
            <person name="Napoli C."/>
            <person name="Nelson D.R."/>
            <person name="Nelson C."/>
            <person name="Nieminen K."/>
            <person name="Nilsson O."/>
            <person name="Pereda V."/>
            <person name="Peter G."/>
            <person name="Philippe R."/>
            <person name="Pilate G."/>
            <person name="Poliakov A."/>
            <person name="Razumovskaya J."/>
            <person name="Richardson P."/>
            <person name="Rinaldi C."/>
            <person name="Ritland K."/>
            <person name="Rouze P."/>
            <person name="Ryaboy D."/>
            <person name="Schmutz J."/>
            <person name="Schrader J."/>
            <person name="Segerman B."/>
            <person name="Shin H."/>
            <person name="Siddiqui A."/>
            <person name="Sterky F."/>
            <person name="Terry A."/>
            <person name="Tsai C.J."/>
            <person name="Uberbacher E."/>
            <person name="Unneberg P."/>
            <person name="Vahala J."/>
            <person name="Wall K."/>
            <person name="Wessler S."/>
            <person name="Yang G."/>
            <person name="Yin T."/>
            <person name="Douglas C."/>
            <person name="Marra M."/>
            <person name="Sandberg G."/>
            <person name="Van de Peer Y."/>
            <person name="Rokhsar D."/>
        </authorList>
    </citation>
    <scope>NUCLEOTIDE SEQUENCE [LARGE SCALE GENOMIC DNA]</scope>
    <source>
        <strain evidence="2">cv. Nisqually</strain>
    </source>
</reference>
<proteinExistence type="predicted"/>